<dbReference type="InterPro" id="IPR001138">
    <property type="entry name" value="Zn2Cys6_DnaBD"/>
</dbReference>
<dbReference type="PANTHER" id="PTHR47660">
    <property type="entry name" value="TRANSCRIPTION FACTOR WITH C2H2 AND ZN(2)-CYS(6) DNA BINDING DOMAIN (EUROFUNG)-RELATED-RELATED"/>
    <property type="match status" value="1"/>
</dbReference>
<organism evidence="9 10">
    <name type="scientific">Aspergillus pseudodeflectus</name>
    <dbReference type="NCBI Taxonomy" id="176178"/>
    <lineage>
        <taxon>Eukaryota</taxon>
        <taxon>Fungi</taxon>
        <taxon>Dikarya</taxon>
        <taxon>Ascomycota</taxon>
        <taxon>Pezizomycotina</taxon>
        <taxon>Eurotiomycetes</taxon>
        <taxon>Eurotiomycetidae</taxon>
        <taxon>Eurotiales</taxon>
        <taxon>Aspergillaceae</taxon>
        <taxon>Aspergillus</taxon>
        <taxon>Aspergillus subgen. Nidulantes</taxon>
    </lineage>
</organism>
<dbReference type="PROSITE" id="PS50048">
    <property type="entry name" value="ZN2_CY6_FUNGAL_2"/>
    <property type="match status" value="1"/>
</dbReference>
<keyword evidence="4" id="KW-0238">DNA-binding</keyword>
<keyword evidence="6" id="KW-0539">Nucleus</keyword>
<keyword evidence="3" id="KW-0805">Transcription regulation</keyword>
<dbReference type="CDD" id="cd00067">
    <property type="entry name" value="GAL4"/>
    <property type="match status" value="1"/>
</dbReference>
<dbReference type="Pfam" id="PF00172">
    <property type="entry name" value="Zn_clus"/>
    <property type="match status" value="1"/>
</dbReference>
<keyword evidence="1" id="KW-0479">Metal-binding</keyword>
<evidence type="ECO:0000313" key="10">
    <source>
        <dbReference type="Proteomes" id="UP001610444"/>
    </source>
</evidence>
<dbReference type="Proteomes" id="UP001610444">
    <property type="component" value="Unassembled WGS sequence"/>
</dbReference>
<dbReference type="PANTHER" id="PTHR47660:SF2">
    <property type="entry name" value="TRANSCRIPTION FACTOR WITH C2H2 AND ZN(2)-CYS(6) DNA BINDING DOMAIN (EUROFUNG)"/>
    <property type="match status" value="1"/>
</dbReference>
<gene>
    <name evidence="9" type="ORF">BJX68DRAFT_27370</name>
</gene>
<keyword evidence="5" id="KW-0804">Transcription</keyword>
<dbReference type="SMART" id="SM00066">
    <property type="entry name" value="GAL4"/>
    <property type="match status" value="1"/>
</dbReference>
<sequence length="451" mass="47717">MMMGSGIAPAGTRGLTAARSSNVQQPRKLRESCSHCAHSKVRCTKEKPSCARCTNRHLVCEYKVSRRTGRTSRAGGEVCGNSEDKPGTSPPVDSACSCSNFGSTIPTSSPPAVSSQSQVLSGSESALAQGVPENADFWRSFLATDILGGDVADFSSLIPMRSDFGDPLASGMSTPGLNEDQINFLDSQGMSDLASVNEPPTLPTPASSAGSSVIIPSAPLQHSTSCTAMIIGVLSHLSADEPTGCHQLDAGSVYSQRPPSSSNVSEIRNAMELISNVLHCPCSENGYVLSIASLAVLKTMSCYVTAVEALNAGDGMAGGLRTPSDQPGEKPTKDQIMHFPPTVQGHIVEGSNQGSMEERFVLNDLHRFQHMVNLFSLRLESSRLRTCDLSNRPPDALNTVGQSGSAVLQKASTSPLSCSSLFHLEDDIRQCLRAVSSRAIHMLAVSKHVRV</sequence>
<dbReference type="PRINTS" id="PR00755">
    <property type="entry name" value="AFLATOXINBRP"/>
</dbReference>
<evidence type="ECO:0000259" key="8">
    <source>
        <dbReference type="PROSITE" id="PS50048"/>
    </source>
</evidence>
<dbReference type="InterPro" id="IPR036864">
    <property type="entry name" value="Zn2-C6_fun-type_DNA-bd_sf"/>
</dbReference>
<reference evidence="9 10" key="1">
    <citation type="submission" date="2024-07" db="EMBL/GenBank/DDBJ databases">
        <title>Section-level genome sequencing and comparative genomics of Aspergillus sections Usti and Cavernicolus.</title>
        <authorList>
            <consortium name="Lawrence Berkeley National Laboratory"/>
            <person name="Nybo J.L."/>
            <person name="Vesth T.C."/>
            <person name="Theobald S."/>
            <person name="Frisvad J.C."/>
            <person name="Larsen T.O."/>
            <person name="Kjaerboelling I."/>
            <person name="Rothschild-Mancinelli K."/>
            <person name="Lyhne E.K."/>
            <person name="Kogle M.E."/>
            <person name="Barry K."/>
            <person name="Clum A."/>
            <person name="Na H."/>
            <person name="Ledsgaard L."/>
            <person name="Lin J."/>
            <person name="Lipzen A."/>
            <person name="Kuo A."/>
            <person name="Riley R."/>
            <person name="Mondo S."/>
            <person name="LaButti K."/>
            <person name="Haridas S."/>
            <person name="Pangalinan J."/>
            <person name="Salamov A.A."/>
            <person name="Simmons B.A."/>
            <person name="Magnuson J.K."/>
            <person name="Chen J."/>
            <person name="Drula E."/>
            <person name="Henrissat B."/>
            <person name="Wiebenga A."/>
            <person name="Lubbers R.J."/>
            <person name="Gomes A.C."/>
            <person name="Macurrencykelacurrency M.R."/>
            <person name="Stajich J."/>
            <person name="Grigoriev I.V."/>
            <person name="Mortensen U.H."/>
            <person name="De vries R.P."/>
            <person name="Baker S.E."/>
            <person name="Andersen M.R."/>
        </authorList>
    </citation>
    <scope>NUCLEOTIDE SEQUENCE [LARGE SCALE GENOMIC DNA]</scope>
    <source>
        <strain evidence="9 10">CBS 756.74</strain>
    </source>
</reference>
<dbReference type="PROSITE" id="PS00463">
    <property type="entry name" value="ZN2_CY6_FUNGAL_1"/>
    <property type="match status" value="1"/>
</dbReference>
<keyword evidence="10" id="KW-1185">Reference proteome</keyword>
<feature type="domain" description="Zn(2)-C6 fungal-type" evidence="8">
    <location>
        <begin position="32"/>
        <end position="62"/>
    </location>
</feature>
<evidence type="ECO:0000256" key="2">
    <source>
        <dbReference type="ARBA" id="ARBA00022833"/>
    </source>
</evidence>
<name>A0ABR4JAL6_9EURO</name>
<dbReference type="Pfam" id="PF08493">
    <property type="entry name" value="AflR"/>
    <property type="match status" value="1"/>
</dbReference>
<proteinExistence type="predicted"/>
<feature type="region of interest" description="Disordered" evidence="7">
    <location>
        <begin position="1"/>
        <end position="23"/>
    </location>
</feature>
<evidence type="ECO:0000256" key="7">
    <source>
        <dbReference type="SAM" id="MobiDB-lite"/>
    </source>
</evidence>
<accession>A0ABR4JAL6</accession>
<evidence type="ECO:0000256" key="6">
    <source>
        <dbReference type="ARBA" id="ARBA00023242"/>
    </source>
</evidence>
<evidence type="ECO:0000256" key="3">
    <source>
        <dbReference type="ARBA" id="ARBA00023015"/>
    </source>
</evidence>
<dbReference type="RefSeq" id="XP_070892290.1">
    <property type="nucleotide sequence ID" value="XM_071047526.1"/>
</dbReference>
<evidence type="ECO:0000256" key="1">
    <source>
        <dbReference type="ARBA" id="ARBA00022723"/>
    </source>
</evidence>
<evidence type="ECO:0000313" key="9">
    <source>
        <dbReference type="EMBL" id="KAL2836891.1"/>
    </source>
</evidence>
<dbReference type="SUPFAM" id="SSF57701">
    <property type="entry name" value="Zn2/Cys6 DNA-binding domain"/>
    <property type="match status" value="1"/>
</dbReference>
<feature type="region of interest" description="Disordered" evidence="7">
    <location>
        <begin position="71"/>
        <end position="93"/>
    </location>
</feature>
<dbReference type="Gene3D" id="4.10.240.10">
    <property type="entry name" value="Zn(2)-C6 fungal-type DNA-binding domain"/>
    <property type="match status" value="1"/>
</dbReference>
<dbReference type="InterPro" id="IPR013700">
    <property type="entry name" value="AflR"/>
</dbReference>
<evidence type="ECO:0000256" key="4">
    <source>
        <dbReference type="ARBA" id="ARBA00023125"/>
    </source>
</evidence>
<evidence type="ECO:0000256" key="5">
    <source>
        <dbReference type="ARBA" id="ARBA00023163"/>
    </source>
</evidence>
<dbReference type="GeneID" id="98162690"/>
<protein>
    <submittedName>
        <fullName evidence="9">Aflatoxin regulatory protein-domain-containing protein</fullName>
    </submittedName>
</protein>
<comment type="caution">
    <text evidence="9">The sequence shown here is derived from an EMBL/GenBank/DDBJ whole genome shotgun (WGS) entry which is preliminary data.</text>
</comment>
<dbReference type="EMBL" id="JBFXLR010000106">
    <property type="protein sequence ID" value="KAL2836891.1"/>
    <property type="molecule type" value="Genomic_DNA"/>
</dbReference>
<keyword evidence="2" id="KW-0862">Zinc</keyword>